<name>A0ABQ6B0K6_9BRAD</name>
<evidence type="ECO:0000313" key="7">
    <source>
        <dbReference type="Proteomes" id="UP001156905"/>
    </source>
</evidence>
<evidence type="ECO:0000259" key="5">
    <source>
        <dbReference type="Pfam" id="PF13407"/>
    </source>
</evidence>
<dbReference type="Gene3D" id="3.40.50.2300">
    <property type="match status" value="2"/>
</dbReference>
<dbReference type="RefSeq" id="WP_284268912.1">
    <property type="nucleotide sequence ID" value="NZ_BSOW01000016.1"/>
</dbReference>
<organism evidence="6 7">
    <name type="scientific">Bradyrhizobium iriomotense</name>
    <dbReference type="NCBI Taxonomy" id="441950"/>
    <lineage>
        <taxon>Bacteria</taxon>
        <taxon>Pseudomonadati</taxon>
        <taxon>Pseudomonadota</taxon>
        <taxon>Alphaproteobacteria</taxon>
        <taxon>Hyphomicrobiales</taxon>
        <taxon>Nitrobacteraceae</taxon>
        <taxon>Bradyrhizobium</taxon>
    </lineage>
</organism>
<dbReference type="PANTHER" id="PTHR46847:SF1">
    <property type="entry name" value="D-ALLOSE-BINDING PERIPLASMIC PROTEIN-RELATED"/>
    <property type="match status" value="1"/>
</dbReference>
<evidence type="ECO:0000313" key="6">
    <source>
        <dbReference type="EMBL" id="GLR87845.1"/>
    </source>
</evidence>
<keyword evidence="3 4" id="KW-0732">Signal</keyword>
<dbReference type="SUPFAM" id="SSF53822">
    <property type="entry name" value="Periplasmic binding protein-like I"/>
    <property type="match status" value="1"/>
</dbReference>
<proteinExistence type="inferred from homology"/>
<evidence type="ECO:0000256" key="1">
    <source>
        <dbReference type="ARBA" id="ARBA00004196"/>
    </source>
</evidence>
<evidence type="ECO:0000256" key="4">
    <source>
        <dbReference type="SAM" id="SignalP"/>
    </source>
</evidence>
<accession>A0ABQ6B0K6</accession>
<gene>
    <name evidence="6" type="ORF">GCM10007857_45570</name>
</gene>
<evidence type="ECO:0000256" key="2">
    <source>
        <dbReference type="ARBA" id="ARBA00007639"/>
    </source>
</evidence>
<feature type="chain" id="PRO_5045748688" evidence="4">
    <location>
        <begin position="31"/>
        <end position="330"/>
    </location>
</feature>
<dbReference type="InterPro" id="IPR028082">
    <property type="entry name" value="Peripla_BP_I"/>
</dbReference>
<dbReference type="PANTHER" id="PTHR46847">
    <property type="entry name" value="D-ALLOSE-BINDING PERIPLASMIC PROTEIN-RELATED"/>
    <property type="match status" value="1"/>
</dbReference>
<dbReference type="Pfam" id="PF13407">
    <property type="entry name" value="Peripla_BP_4"/>
    <property type="match status" value="1"/>
</dbReference>
<reference evidence="7" key="1">
    <citation type="journal article" date="2019" name="Int. J. Syst. Evol. Microbiol.">
        <title>The Global Catalogue of Microorganisms (GCM) 10K type strain sequencing project: providing services to taxonomists for standard genome sequencing and annotation.</title>
        <authorList>
            <consortium name="The Broad Institute Genomics Platform"/>
            <consortium name="The Broad Institute Genome Sequencing Center for Infectious Disease"/>
            <person name="Wu L."/>
            <person name="Ma J."/>
        </authorList>
    </citation>
    <scope>NUCLEOTIDE SEQUENCE [LARGE SCALE GENOMIC DNA]</scope>
    <source>
        <strain evidence="7">NBRC 102520</strain>
    </source>
</reference>
<dbReference type="Proteomes" id="UP001156905">
    <property type="component" value="Unassembled WGS sequence"/>
</dbReference>
<protein>
    <submittedName>
        <fullName evidence="6">LacI family transcriptional regulator</fullName>
    </submittedName>
</protein>
<sequence length="330" mass="34572">MRRVSTRARFWSNLVLGAGTATLVAGAAQAAPLVKECSKTGEFVIGFSQANNAEPYRQHVNDQLTAAAKKVPQFKLQIADGAGNVNTQTSQMDNFITQKVDLILISPFEAAPLTPVVARAMKAGIPVIELDRKTVGEAGKEYTAFIGGDNFKIAEEAGKYVADKLLPQGGEVAVLQGLPSSTPAVERLNGFKSGVKDNPKVQVVAEQAADWLPDKAQTAFAAMLQAHPNIKAVYASNDMMAAGARLAAKGAGKLDQVKILGTDGLPGPAGGIRAVAEGEWAATFTYPTGGPEAIEMAKSILLDCADKVATVVTVPTTAITPDNAKQLMQN</sequence>
<feature type="signal peptide" evidence="4">
    <location>
        <begin position="1"/>
        <end position="30"/>
    </location>
</feature>
<dbReference type="CDD" id="cd06308">
    <property type="entry name" value="PBP1_sensor_kinase-like"/>
    <property type="match status" value="1"/>
</dbReference>
<keyword evidence="7" id="KW-1185">Reference proteome</keyword>
<evidence type="ECO:0000256" key="3">
    <source>
        <dbReference type="ARBA" id="ARBA00022729"/>
    </source>
</evidence>
<comment type="caution">
    <text evidence="6">The sequence shown here is derived from an EMBL/GenBank/DDBJ whole genome shotgun (WGS) entry which is preliminary data.</text>
</comment>
<feature type="domain" description="Periplasmic binding protein" evidence="5">
    <location>
        <begin position="45"/>
        <end position="300"/>
    </location>
</feature>
<comment type="subcellular location">
    <subcellularLocation>
        <location evidence="1">Cell envelope</location>
    </subcellularLocation>
</comment>
<comment type="similarity">
    <text evidence="2">Belongs to the bacterial solute-binding protein 2 family.</text>
</comment>
<dbReference type="InterPro" id="IPR025997">
    <property type="entry name" value="SBP_2_dom"/>
</dbReference>
<dbReference type="EMBL" id="BSOW01000016">
    <property type="protein sequence ID" value="GLR87845.1"/>
    <property type="molecule type" value="Genomic_DNA"/>
</dbReference>